<reference evidence="12 13" key="1">
    <citation type="submission" date="2024-03" db="EMBL/GenBank/DDBJ databases">
        <title>The genome assembly and annotation of the cricket Gryllus longicercus Weissman &amp; Gray.</title>
        <authorList>
            <person name="Szrajer S."/>
            <person name="Gray D."/>
            <person name="Ylla G."/>
        </authorList>
    </citation>
    <scope>NUCLEOTIDE SEQUENCE [LARGE SCALE GENOMIC DNA]</scope>
    <source>
        <strain evidence="12">DAG 2021-001</strain>
        <tissue evidence="12">Whole body minus gut</tissue>
    </source>
</reference>
<keyword evidence="3" id="KW-0337">GPI-anchor biosynthesis</keyword>
<dbReference type="Proteomes" id="UP001378592">
    <property type="component" value="Unassembled WGS sequence"/>
</dbReference>
<feature type="transmembrane region" description="Helical" evidence="11">
    <location>
        <begin position="349"/>
        <end position="372"/>
    </location>
</feature>
<organism evidence="12 13">
    <name type="scientific">Gryllus longicercus</name>
    <dbReference type="NCBI Taxonomy" id="2509291"/>
    <lineage>
        <taxon>Eukaryota</taxon>
        <taxon>Metazoa</taxon>
        <taxon>Ecdysozoa</taxon>
        <taxon>Arthropoda</taxon>
        <taxon>Hexapoda</taxon>
        <taxon>Insecta</taxon>
        <taxon>Pterygota</taxon>
        <taxon>Neoptera</taxon>
        <taxon>Polyneoptera</taxon>
        <taxon>Orthoptera</taxon>
        <taxon>Ensifera</taxon>
        <taxon>Gryllidea</taxon>
        <taxon>Grylloidea</taxon>
        <taxon>Gryllidae</taxon>
        <taxon>Gryllinae</taxon>
        <taxon>Gryllus</taxon>
    </lineage>
</organism>
<dbReference type="EC" id="2.4.1.-" evidence="11"/>
<feature type="transmembrane region" description="Helical" evidence="11">
    <location>
        <begin position="461"/>
        <end position="480"/>
    </location>
</feature>
<evidence type="ECO:0000256" key="4">
    <source>
        <dbReference type="ARBA" id="ARBA00022676"/>
    </source>
</evidence>
<keyword evidence="6 11" id="KW-0812">Transmembrane</keyword>
<dbReference type="AlphaFoldDB" id="A0AAN9Z0H3"/>
<comment type="caution">
    <text evidence="12">The sequence shown here is derived from an EMBL/GenBank/DDBJ whole genome shotgun (WGS) entry which is preliminary data.</text>
</comment>
<dbReference type="EMBL" id="JAZDUA010000232">
    <property type="protein sequence ID" value="KAK7863368.1"/>
    <property type="molecule type" value="Genomic_DNA"/>
</dbReference>
<name>A0AAN9Z0H3_9ORTH</name>
<feature type="transmembrane region" description="Helical" evidence="11">
    <location>
        <begin position="392"/>
        <end position="410"/>
    </location>
</feature>
<evidence type="ECO:0000256" key="6">
    <source>
        <dbReference type="ARBA" id="ARBA00022692"/>
    </source>
</evidence>
<comment type="subcellular location">
    <subcellularLocation>
        <location evidence="1 11">Endoplasmic reticulum membrane</location>
        <topology evidence="1 11">Multi-pass membrane protein</topology>
    </subcellularLocation>
</comment>
<keyword evidence="8 11" id="KW-1133">Transmembrane helix</keyword>
<keyword evidence="5" id="KW-0808">Transferase</keyword>
<keyword evidence="7 11" id="KW-0256">Endoplasmic reticulum</keyword>
<dbReference type="InterPro" id="IPR005599">
    <property type="entry name" value="GPI_mannosylTrfase"/>
</dbReference>
<comment type="similarity">
    <text evidence="10">Belongs to the glycosyltransferase 22 family. PIGZ subfamily.</text>
</comment>
<proteinExistence type="inferred from homology"/>
<evidence type="ECO:0000256" key="7">
    <source>
        <dbReference type="ARBA" id="ARBA00022824"/>
    </source>
</evidence>
<gene>
    <name evidence="12" type="ORF">R5R35_004337</name>
</gene>
<feature type="transmembrane region" description="Helical" evidence="11">
    <location>
        <begin position="31"/>
        <end position="50"/>
    </location>
</feature>
<evidence type="ECO:0000256" key="5">
    <source>
        <dbReference type="ARBA" id="ARBA00022679"/>
    </source>
</evidence>
<sequence length="677" mass="78026">MQRKSTQNFIEYDPNCKGAYGCPVRLNLVPYWFLAALRIVLTLLPQIGYIHPDEYFQSLEVVAGDILDVEVARPWEFNTTFPIRSVALPYITVGFPLAILKSVSPLLDFWFGINILTPYTIVILPRLVSCLLSFVADYCLYRICYCYGQNYRARLITFASSYVVLVYGTRTFSNMTEMVLTSILLCLVADCMCYSDRVIMQDDFLSDKYDKAASPVERVKLFKMRNALPSHSLTHCLAVASVTVIGIFNRPTFIAFAFPPIFFWLHRGLGSKNIGFGHFHLRILTFVLAALPAVVLFILIDSFYYGYLTKAEIGHLEVSLNNFVVTPLNFLRYNSNSQNLAQHGLHPRYLHFLVNLPLLYNVLGILSMLAFLRMVYKGVHKQWSDLPRIQSIIGLMTASFILPVGVLSMFPHQEARFLIPVTVPIIFLHSQRIRHSSTTERWTERGKSAKVFFMRSSNGNIMLTLWYLFNIVLTVFYGFLHQGGVYPLMDHFNQEMQTKPRLMTIHVVTSHTYSLPLSLLQLENSKHSVFDRETGHRYKLAKQFFAYEMGSRPLLEVQKKLEELLESCEFKLQNKKLDYRLYLALPASLSDEFHITIYNSSSKFFHTVSRVFYPHISTEALPKLLGQTDCSQDITEGYCEKETFYNSPLKYLTRFIEQFGLVLIRISAPRALKYSQY</sequence>
<keyword evidence="4 11" id="KW-0328">Glycosyltransferase</keyword>
<evidence type="ECO:0000313" key="12">
    <source>
        <dbReference type="EMBL" id="KAK7863368.1"/>
    </source>
</evidence>
<protein>
    <recommendedName>
        <fullName evidence="11">Mannosyltransferase</fullName>
        <ecNumber evidence="11">2.4.1.-</ecNumber>
    </recommendedName>
</protein>
<dbReference type="GO" id="GO:0005789">
    <property type="term" value="C:endoplasmic reticulum membrane"/>
    <property type="evidence" value="ECO:0007669"/>
    <property type="project" value="UniProtKB-SubCell"/>
</dbReference>
<accession>A0AAN9Z0H3</accession>
<dbReference type="Pfam" id="PF03901">
    <property type="entry name" value="Glyco_transf_22"/>
    <property type="match status" value="1"/>
</dbReference>
<evidence type="ECO:0000256" key="3">
    <source>
        <dbReference type="ARBA" id="ARBA00022502"/>
    </source>
</evidence>
<dbReference type="GO" id="GO:0006506">
    <property type="term" value="P:GPI anchor biosynthetic process"/>
    <property type="evidence" value="ECO:0007669"/>
    <property type="project" value="UniProtKB-KW"/>
</dbReference>
<evidence type="ECO:0000256" key="10">
    <source>
        <dbReference type="ARBA" id="ARBA00038466"/>
    </source>
</evidence>
<dbReference type="PANTHER" id="PTHR22760">
    <property type="entry name" value="GLYCOSYLTRANSFERASE"/>
    <property type="match status" value="1"/>
</dbReference>
<evidence type="ECO:0000256" key="1">
    <source>
        <dbReference type="ARBA" id="ARBA00004477"/>
    </source>
</evidence>
<evidence type="ECO:0000256" key="2">
    <source>
        <dbReference type="ARBA" id="ARBA00004687"/>
    </source>
</evidence>
<evidence type="ECO:0000256" key="9">
    <source>
        <dbReference type="ARBA" id="ARBA00023136"/>
    </source>
</evidence>
<evidence type="ECO:0000256" key="11">
    <source>
        <dbReference type="RuleBase" id="RU363075"/>
    </source>
</evidence>
<dbReference type="GO" id="GO:0000026">
    <property type="term" value="F:alpha-1,2-mannosyltransferase activity"/>
    <property type="evidence" value="ECO:0007669"/>
    <property type="project" value="TreeGrafter"/>
</dbReference>
<evidence type="ECO:0000256" key="8">
    <source>
        <dbReference type="ARBA" id="ARBA00022989"/>
    </source>
</evidence>
<dbReference type="PANTHER" id="PTHR22760:SF3">
    <property type="entry name" value="GPI MANNOSYLTRANSFERASE 4"/>
    <property type="match status" value="1"/>
</dbReference>
<evidence type="ECO:0000313" key="13">
    <source>
        <dbReference type="Proteomes" id="UP001378592"/>
    </source>
</evidence>
<feature type="transmembrane region" description="Helical" evidence="11">
    <location>
        <begin position="253"/>
        <end position="269"/>
    </location>
</feature>
<feature type="transmembrane region" description="Helical" evidence="11">
    <location>
        <begin position="119"/>
        <end position="141"/>
    </location>
</feature>
<feature type="transmembrane region" description="Helical" evidence="11">
    <location>
        <begin position="281"/>
        <end position="300"/>
    </location>
</feature>
<keyword evidence="9 11" id="KW-0472">Membrane</keyword>
<keyword evidence="13" id="KW-1185">Reference proteome</keyword>
<comment type="pathway">
    <text evidence="2">Glycolipid biosynthesis; glycosylphosphatidylinositol-anchor biosynthesis.</text>
</comment>
<feature type="transmembrane region" description="Helical" evidence="11">
    <location>
        <begin position="153"/>
        <end position="172"/>
    </location>
</feature>